<dbReference type="AlphaFoldDB" id="A0AAV2M9V7"/>
<dbReference type="Proteomes" id="UP001497482">
    <property type="component" value="Chromosome 7"/>
</dbReference>
<evidence type="ECO:0000313" key="2">
    <source>
        <dbReference type="EMBL" id="CAL1609979.1"/>
    </source>
</evidence>
<feature type="compositionally biased region" description="Low complexity" evidence="1">
    <location>
        <begin position="694"/>
        <end position="734"/>
    </location>
</feature>
<accession>A0AAV2M9V7</accession>
<proteinExistence type="predicted"/>
<feature type="region of interest" description="Disordered" evidence="1">
    <location>
        <begin position="84"/>
        <end position="130"/>
    </location>
</feature>
<feature type="compositionally biased region" description="Low complexity" evidence="1">
    <location>
        <begin position="555"/>
        <end position="567"/>
    </location>
</feature>
<feature type="region of interest" description="Disordered" evidence="1">
    <location>
        <begin position="550"/>
        <end position="784"/>
    </location>
</feature>
<sequence>MVIDLPQTVAPPTYVGQSRWEWVHCGLLRVYGPTGSQSTTLTKLCPCQEGPGQPFPRVEPEHYEISPRARLLPLGPSRVHVHDQPNNMPPLELDQSDPEPLVGGEGMEEEEDQAIAGPSVSNPEPLVGGEGMEEEEDQAIAGPSLSGTSYHMDQERPGPSVTLEAFQRLEARLSSLERSHALLLKKWRSLQAAPAPVAPTSAQKGEHMGKLQNADFLYESLVEDYRLFRLGARTRTKDIDNAKQSASHSLRFCRYMAQGVAADCLTRSLRFLNRLDHLRGYPTYLVTKGYKSTTIKNMITNVIMFLRHVSKRFPRQTRLRPAEASNLEYELQRIQRDIAREVLVHKQKVLKKKSANQLDPRDSVTFLDRAKRAIDAIIGRKDPDELHGLGMGYILGYLAIVTGHRAVVFHHVTKESVQEADSWKSGTRFQVLVDDHKTSRTFGQASLVLERQEFNWLRVLATGEVCTEECREVDNIFHSPSGGPIRQVSELINRAWAAAGLGGSISFNKIRSSVSTQANDHLTEEERRRVARAMCHDPATASKFYVALPNGESQTRPTPLALSLPALSQPPPAQRTTPPSLSQTPPSLSQTPPSLSQTPPSLSQTPPSLSQTPPSLSQTPPSLSQTPPSLSQTPPSLSQTPPSLSQTPPSLSQTPPALSQTPPALSQTPPALSQTPPALSQTPPALSQTPPALSQPQPEPDASSPEPDASSPEPDASSPEPDASSPEPDASSPEPSTPPPQPSTADRQPWTPVWACETASRKRLFPADEEDEEPRALPQPKKCTVDIDRLPSGVLSYYATVIREYPAQGPTSV</sequence>
<reference evidence="2 3" key="1">
    <citation type="submission" date="2024-04" db="EMBL/GenBank/DDBJ databases">
        <authorList>
            <person name="Waldvogel A.-M."/>
            <person name="Schoenle A."/>
        </authorList>
    </citation>
    <scope>NUCLEOTIDE SEQUENCE [LARGE SCALE GENOMIC DNA]</scope>
</reference>
<protein>
    <submittedName>
        <fullName evidence="2">Uncharacterized protein</fullName>
    </submittedName>
</protein>
<dbReference type="EMBL" id="OZ035829">
    <property type="protein sequence ID" value="CAL1609979.1"/>
    <property type="molecule type" value="Genomic_DNA"/>
</dbReference>
<feature type="compositionally biased region" description="Low complexity" evidence="1">
    <location>
        <begin position="574"/>
        <end position="656"/>
    </location>
</feature>
<gene>
    <name evidence="2" type="ORF">KC01_LOCUS36651</name>
</gene>
<name>A0AAV2M9V7_KNICA</name>
<organism evidence="2 3">
    <name type="scientific">Knipowitschia caucasica</name>
    <name type="common">Caucasian dwarf goby</name>
    <name type="synonym">Pomatoschistus caucasicus</name>
    <dbReference type="NCBI Taxonomy" id="637954"/>
    <lineage>
        <taxon>Eukaryota</taxon>
        <taxon>Metazoa</taxon>
        <taxon>Chordata</taxon>
        <taxon>Craniata</taxon>
        <taxon>Vertebrata</taxon>
        <taxon>Euteleostomi</taxon>
        <taxon>Actinopterygii</taxon>
        <taxon>Neopterygii</taxon>
        <taxon>Teleostei</taxon>
        <taxon>Neoteleostei</taxon>
        <taxon>Acanthomorphata</taxon>
        <taxon>Gobiaria</taxon>
        <taxon>Gobiiformes</taxon>
        <taxon>Gobioidei</taxon>
        <taxon>Gobiidae</taxon>
        <taxon>Gobiinae</taxon>
        <taxon>Knipowitschia</taxon>
    </lineage>
</organism>
<feature type="compositionally biased region" description="Polar residues" evidence="1">
    <location>
        <begin position="657"/>
        <end position="692"/>
    </location>
</feature>
<evidence type="ECO:0000313" key="3">
    <source>
        <dbReference type="Proteomes" id="UP001497482"/>
    </source>
</evidence>
<keyword evidence="3" id="KW-1185">Reference proteome</keyword>
<evidence type="ECO:0000256" key="1">
    <source>
        <dbReference type="SAM" id="MobiDB-lite"/>
    </source>
</evidence>